<dbReference type="SUPFAM" id="SSF88713">
    <property type="entry name" value="Glycoside hydrolase/deacetylase"/>
    <property type="match status" value="1"/>
</dbReference>
<dbReference type="Proteomes" id="UP001165962">
    <property type="component" value="Unassembled WGS sequence"/>
</dbReference>
<sequence>MTEVKHEKKIFFCIVALTVLLPNIKSAAENDLYFVQNVAIVIDDFGSDMEGIEEMMILLFQITVAVMPLLPSMKRDADGLTIWGMM</sequence>
<name>A0ABX0JK93_9BACL</name>
<dbReference type="EMBL" id="JAAOIW010000025">
    <property type="protein sequence ID" value="NHN35019.1"/>
    <property type="molecule type" value="Genomic_DNA"/>
</dbReference>
<reference evidence="1" key="1">
    <citation type="submission" date="2020-03" db="EMBL/GenBank/DDBJ databases">
        <title>Draft sequencing of Paenibacilllus sp. S3N08.</title>
        <authorList>
            <person name="Kim D.-U."/>
        </authorList>
    </citation>
    <scope>NUCLEOTIDE SEQUENCE</scope>
    <source>
        <strain evidence="1">S3N08</strain>
    </source>
</reference>
<gene>
    <name evidence="1" type="ORF">G9U52_35395</name>
</gene>
<organism evidence="1 2">
    <name type="scientific">Paenibacillus agricola</name>
    <dbReference type="NCBI Taxonomy" id="2716264"/>
    <lineage>
        <taxon>Bacteria</taxon>
        <taxon>Bacillati</taxon>
        <taxon>Bacillota</taxon>
        <taxon>Bacilli</taxon>
        <taxon>Bacillales</taxon>
        <taxon>Paenibacillaceae</taxon>
        <taxon>Paenibacillus</taxon>
    </lineage>
</organism>
<proteinExistence type="predicted"/>
<dbReference type="RefSeq" id="WP_166157070.1">
    <property type="nucleotide sequence ID" value="NZ_JAAOIW010000025.1"/>
</dbReference>
<comment type="caution">
    <text evidence="1">The sequence shown here is derived from an EMBL/GenBank/DDBJ whole genome shotgun (WGS) entry which is preliminary data.</text>
</comment>
<protein>
    <submittedName>
        <fullName evidence="1">Divergent polysaccharide deacetylase family protein</fullName>
    </submittedName>
</protein>
<accession>A0ABX0JK93</accession>
<keyword evidence="2" id="KW-1185">Reference proteome</keyword>
<dbReference type="InterPro" id="IPR011330">
    <property type="entry name" value="Glyco_hydro/deAcase_b/a-brl"/>
</dbReference>
<evidence type="ECO:0000313" key="2">
    <source>
        <dbReference type="Proteomes" id="UP001165962"/>
    </source>
</evidence>
<dbReference type="Gene3D" id="3.20.20.370">
    <property type="entry name" value="Glycoside hydrolase/deacetylase"/>
    <property type="match status" value="1"/>
</dbReference>
<evidence type="ECO:0000313" key="1">
    <source>
        <dbReference type="EMBL" id="NHN35019.1"/>
    </source>
</evidence>